<sequence>MPHRTGTPALTRTPAPTRAAALVTSVLTVDALLHLYWTTGATWPAADDESLSQAVLGTDVPFTPPILLPLVALLLTAAGFVLAHSRRPRHLVLRLGTLAVAAGLSLRALAGIYWLFAKETGTAFYWLNLALYTPLCAVLAIAALRVARWKDDARAR</sequence>
<dbReference type="InterPro" id="IPR025058">
    <property type="entry name" value="DUF3995"/>
</dbReference>
<dbReference type="PATRIC" id="fig|749414.3.peg.6739"/>
<dbReference type="EMBL" id="CP002047">
    <property type="protein sequence ID" value="ADI09662.1"/>
    <property type="molecule type" value="Genomic_DNA"/>
</dbReference>
<dbReference type="RefSeq" id="WP_014179112.1">
    <property type="nucleotide sequence ID" value="NC_016582.1"/>
</dbReference>
<dbReference type="HOGENOM" id="CLU_125898_1_0_11"/>
<dbReference type="Pfam" id="PF13160">
    <property type="entry name" value="DUF3995"/>
    <property type="match status" value="1"/>
</dbReference>
<feature type="transmembrane region" description="Helical" evidence="1">
    <location>
        <begin position="95"/>
        <end position="117"/>
    </location>
</feature>
<dbReference type="STRING" id="749414.SBI_06542"/>
<dbReference type="Proteomes" id="UP000000377">
    <property type="component" value="Chromosome"/>
</dbReference>
<dbReference type="KEGG" id="sbh:SBI_06542"/>
<evidence type="ECO:0008006" key="4">
    <source>
        <dbReference type="Google" id="ProtNLM"/>
    </source>
</evidence>
<keyword evidence="1" id="KW-0472">Membrane</keyword>
<feature type="transmembrane region" description="Helical" evidence="1">
    <location>
        <begin position="123"/>
        <end position="147"/>
    </location>
</feature>
<proteinExistence type="predicted"/>
<keyword evidence="3" id="KW-1185">Reference proteome</keyword>
<feature type="transmembrane region" description="Helical" evidence="1">
    <location>
        <begin position="66"/>
        <end position="83"/>
    </location>
</feature>
<evidence type="ECO:0000313" key="2">
    <source>
        <dbReference type="EMBL" id="ADI09662.1"/>
    </source>
</evidence>
<gene>
    <name evidence="2" type="ordered locus">SBI_06542</name>
</gene>
<protein>
    <recommendedName>
        <fullName evidence="4">DUF3995 domain-containing protein</fullName>
    </recommendedName>
</protein>
<name>D7BVT3_STRBB</name>
<dbReference type="AlphaFoldDB" id="D7BVT3"/>
<organism evidence="2 3">
    <name type="scientific">Streptomyces bingchenggensis (strain BCW-1)</name>
    <dbReference type="NCBI Taxonomy" id="749414"/>
    <lineage>
        <taxon>Bacteria</taxon>
        <taxon>Bacillati</taxon>
        <taxon>Actinomycetota</taxon>
        <taxon>Actinomycetes</taxon>
        <taxon>Kitasatosporales</taxon>
        <taxon>Streptomycetaceae</taxon>
        <taxon>Streptomyces</taxon>
    </lineage>
</organism>
<dbReference type="eggNOG" id="ENOG5033DQ9">
    <property type="taxonomic scope" value="Bacteria"/>
</dbReference>
<keyword evidence="1" id="KW-1133">Transmembrane helix</keyword>
<evidence type="ECO:0000256" key="1">
    <source>
        <dbReference type="SAM" id="Phobius"/>
    </source>
</evidence>
<accession>D7BVT3</accession>
<keyword evidence="1" id="KW-0812">Transmembrane</keyword>
<feature type="transmembrane region" description="Helical" evidence="1">
    <location>
        <begin position="20"/>
        <end position="37"/>
    </location>
</feature>
<evidence type="ECO:0000313" key="3">
    <source>
        <dbReference type="Proteomes" id="UP000000377"/>
    </source>
</evidence>
<reference evidence="2 3" key="1">
    <citation type="journal article" date="2010" name="J. Bacteriol.">
        <title>Genome sequence of the milbemycin-producing bacterium Streptomyces bingchenggensis.</title>
        <authorList>
            <person name="Wang X.J."/>
            <person name="Yan Y.J."/>
            <person name="Zhang B."/>
            <person name="An J."/>
            <person name="Wang J.J."/>
            <person name="Tian J."/>
            <person name="Jiang L."/>
            <person name="Chen Y.H."/>
            <person name="Huang S.X."/>
            <person name="Yin M."/>
            <person name="Zhang J."/>
            <person name="Gao A.L."/>
            <person name="Liu C.X."/>
            <person name="Zhu Z.X."/>
            <person name="Xiang W.S."/>
        </authorList>
    </citation>
    <scope>NUCLEOTIDE SEQUENCE [LARGE SCALE GENOMIC DNA]</scope>
    <source>
        <strain evidence="2 3">BCW-1</strain>
    </source>
</reference>